<dbReference type="SFLD" id="SFLDG01082">
    <property type="entry name" value="B12-binding_domain_containing"/>
    <property type="match status" value="1"/>
</dbReference>
<dbReference type="Proteomes" id="UP000236248">
    <property type="component" value="Chromosome NCAV"/>
</dbReference>
<dbReference type="Pfam" id="PF04055">
    <property type="entry name" value="Radical_SAM"/>
    <property type="match status" value="1"/>
</dbReference>
<proteinExistence type="predicted"/>
<evidence type="ECO:0000313" key="3">
    <source>
        <dbReference type="Proteomes" id="UP000236248"/>
    </source>
</evidence>
<reference evidence="3" key="1">
    <citation type="submission" date="2018-01" db="EMBL/GenBank/DDBJ databases">
        <authorList>
            <person name="Kerou L M."/>
        </authorList>
    </citation>
    <scope>NUCLEOTIDE SEQUENCE [LARGE SCALE GENOMIC DNA]</scope>
    <source>
        <strain evidence="3">SCU2</strain>
    </source>
</reference>
<dbReference type="PROSITE" id="PS51918">
    <property type="entry name" value="RADICAL_SAM"/>
    <property type="match status" value="1"/>
</dbReference>
<gene>
    <name evidence="2" type="ORF">NCAV_1276</name>
</gene>
<dbReference type="InterPro" id="IPR058240">
    <property type="entry name" value="rSAM_sf"/>
</dbReference>
<dbReference type="SFLD" id="SFLDS00029">
    <property type="entry name" value="Radical_SAM"/>
    <property type="match status" value="1"/>
</dbReference>
<dbReference type="GO" id="GO:0003824">
    <property type="term" value="F:catalytic activity"/>
    <property type="evidence" value="ECO:0007669"/>
    <property type="project" value="InterPro"/>
</dbReference>
<dbReference type="Gene3D" id="3.80.30.20">
    <property type="entry name" value="tm_1862 like domain"/>
    <property type="match status" value="1"/>
</dbReference>
<sequence length="572" mass="64944">MRDMLTNGNGKGNGKGYKIVLTGDKCAISNYRGFNWIGFIGCIPSNYPKMPWNRRIMEDVFFATKSYDGNGDGDEGRLKVAPYGIRKVEAALLEYGFDEKDVIVADPRKLHKVIGEETKVIGLTVHDPMGYAAVSQLVACMFRLINWWPARSYTAMAFNDLITNPLLKMYGSRLIVGGPGIWQLEEHPERIEEWGIDCLVDGEAEGIVGKLFDMAVRGEQLPAKARGMPMKSDDIPLIRNPSSSGIVEITRGCGRGCQFCSPDLLMFRSIPKERILKEVELEVRHGFKNITLHSEDALFYGRRMGSFEVNHDAIVDLWKSVKSFPGVRSVGTDFFSCASVKSSPKTLKAIAEIMELDEKNPGFVETGLETVSPELVKMIMPGKVKPYTIEEWPDVIDDALSILDDNHWFTIASMMTGLPRESERDVIRCLEFIDRIKHHNVFIWMFPLMPLRSMRRQAAKWMPEYTPLRQQLILEATKHSVGMINRYAWTLLKPLPVHLRFIAYNFLKYVSSKMLEYLKEAEDAIENGHEDRLMLYKDLVAVNDEGEAVMNIAGIINELTSLQRLNRNEESK</sequence>
<dbReference type="InterPro" id="IPR006638">
    <property type="entry name" value="Elp3/MiaA/NifB-like_rSAM"/>
</dbReference>
<dbReference type="KEGG" id="ncv:NCAV_1276"/>
<feature type="domain" description="Radical SAM core" evidence="1">
    <location>
        <begin position="239"/>
        <end position="491"/>
    </location>
</feature>
<name>A0A2K5AS20_9ARCH</name>
<evidence type="ECO:0000313" key="2">
    <source>
        <dbReference type="EMBL" id="SPC34443.1"/>
    </source>
</evidence>
<dbReference type="CDD" id="cd01335">
    <property type="entry name" value="Radical_SAM"/>
    <property type="match status" value="1"/>
</dbReference>
<dbReference type="EMBL" id="LT981265">
    <property type="protein sequence ID" value="SPC34443.1"/>
    <property type="molecule type" value="Genomic_DNA"/>
</dbReference>
<accession>A0A2K5AS20</accession>
<protein>
    <submittedName>
        <fullName evidence="2">Putative radical SAM domain protein</fullName>
    </submittedName>
</protein>
<dbReference type="PANTHER" id="PTHR42731">
    <property type="entry name" value="SLL1084 PROTEIN"/>
    <property type="match status" value="1"/>
</dbReference>
<organism evidence="2 3">
    <name type="scientific">Candidatus Nitrosocaldus cavascurensis</name>
    <dbReference type="NCBI Taxonomy" id="2058097"/>
    <lineage>
        <taxon>Archaea</taxon>
        <taxon>Nitrososphaerota</taxon>
        <taxon>Nitrososphaeria</taxon>
        <taxon>Candidatus Nitrosocaldales</taxon>
        <taxon>Candidatus Nitrosocaldaceae</taxon>
        <taxon>Candidatus Nitrosocaldus</taxon>
    </lineage>
</organism>
<evidence type="ECO:0000259" key="1">
    <source>
        <dbReference type="PROSITE" id="PS51918"/>
    </source>
</evidence>
<dbReference type="SMART" id="SM00729">
    <property type="entry name" value="Elp3"/>
    <property type="match status" value="1"/>
</dbReference>
<dbReference type="PANTHER" id="PTHR42731:SF4">
    <property type="entry name" value="RADICAL SAM DOMAIN PROTEIN"/>
    <property type="match status" value="1"/>
</dbReference>
<dbReference type="InterPro" id="IPR023404">
    <property type="entry name" value="rSAM_horseshoe"/>
</dbReference>
<dbReference type="SUPFAM" id="SSF102114">
    <property type="entry name" value="Radical SAM enzymes"/>
    <property type="match status" value="1"/>
</dbReference>
<dbReference type="GO" id="GO:0051536">
    <property type="term" value="F:iron-sulfur cluster binding"/>
    <property type="evidence" value="ECO:0007669"/>
    <property type="project" value="InterPro"/>
</dbReference>
<dbReference type="InterPro" id="IPR007197">
    <property type="entry name" value="rSAM"/>
</dbReference>
<keyword evidence="3" id="KW-1185">Reference proteome</keyword>
<dbReference type="AlphaFoldDB" id="A0A2K5AS20"/>